<evidence type="ECO:0000313" key="1">
    <source>
        <dbReference type="EMBL" id="KAK3044359.1"/>
    </source>
</evidence>
<evidence type="ECO:0000313" key="2">
    <source>
        <dbReference type="Proteomes" id="UP001186974"/>
    </source>
</evidence>
<feature type="non-terminal residue" evidence="1">
    <location>
        <position position="1"/>
    </location>
</feature>
<dbReference type="EMBL" id="JAWDJW010012047">
    <property type="protein sequence ID" value="KAK3044359.1"/>
    <property type="molecule type" value="Genomic_DNA"/>
</dbReference>
<dbReference type="Proteomes" id="UP001186974">
    <property type="component" value="Unassembled WGS sequence"/>
</dbReference>
<name>A0ACC3CTC8_9PEZI</name>
<sequence length="111" mass="11676">IGGIGSPTLQSALTKHVPPDKTGQLLGASGLLHALARVVSPTIFNGIYSATVGKFTQTVFVCLTVTFGAAFVVSWMVKPHVYLDEDANRPAQAADRERSHSLDADAENAAL</sequence>
<gene>
    <name evidence="1" type="ORF">LTS18_001484</name>
</gene>
<comment type="caution">
    <text evidence="1">The sequence shown here is derived from an EMBL/GenBank/DDBJ whole genome shotgun (WGS) entry which is preliminary data.</text>
</comment>
<reference evidence="1" key="1">
    <citation type="submission" date="2024-09" db="EMBL/GenBank/DDBJ databases">
        <title>Black Yeasts Isolated from many extreme environments.</title>
        <authorList>
            <person name="Coleine C."/>
            <person name="Stajich J.E."/>
            <person name="Selbmann L."/>
        </authorList>
    </citation>
    <scope>NUCLEOTIDE SEQUENCE</scope>
    <source>
        <strain evidence="1">CCFEE 5737</strain>
    </source>
</reference>
<accession>A0ACC3CTC8</accession>
<protein>
    <submittedName>
        <fullName evidence="1">Uncharacterized protein</fullName>
    </submittedName>
</protein>
<keyword evidence="2" id="KW-1185">Reference proteome</keyword>
<organism evidence="1 2">
    <name type="scientific">Coniosporium uncinatum</name>
    <dbReference type="NCBI Taxonomy" id="93489"/>
    <lineage>
        <taxon>Eukaryota</taxon>
        <taxon>Fungi</taxon>
        <taxon>Dikarya</taxon>
        <taxon>Ascomycota</taxon>
        <taxon>Pezizomycotina</taxon>
        <taxon>Dothideomycetes</taxon>
        <taxon>Dothideomycetes incertae sedis</taxon>
        <taxon>Coniosporium</taxon>
    </lineage>
</organism>
<proteinExistence type="predicted"/>